<evidence type="ECO:0000256" key="1">
    <source>
        <dbReference type="ARBA" id="ARBA00005254"/>
    </source>
</evidence>
<dbReference type="InterPro" id="IPR018376">
    <property type="entry name" value="Enoyl-CoA_hyd/isom_CS"/>
</dbReference>
<dbReference type="AlphaFoldDB" id="A0A964T2U4"/>
<proteinExistence type="inferred from homology"/>
<reference evidence="3" key="1">
    <citation type="submission" date="2019-03" db="EMBL/GenBank/DDBJ databases">
        <title>Afifella sp. nov., isolated from activated sludge.</title>
        <authorList>
            <person name="Li Q."/>
            <person name="Liu Y."/>
        </authorList>
    </citation>
    <scope>NUCLEOTIDE SEQUENCE</scope>
    <source>
        <strain evidence="3">L72</strain>
    </source>
</reference>
<sequence length="260" mass="27697">MTRSRTVTDEVLVEKTDGLMIITINRPHVRNAVNRAVSYGVCAAVDELDASDELRVGILTGAGGNFCAGMDLKAFLAGEVTRVEGRGILGIAQTPPKKPLIAAVEGYALAGGFESVLACDLVVAARDAKFGLPEARRGLAAAAGGLLRLPRLIPQRVAMEMALTGEMVTAERMHQFGLINRLTEPGHALSGAIELARAISANAPLSVAASKRVITEQVDWPLDEMFERQKAITGQLLESEDAREGASAFAEKRAPVWRGR</sequence>
<dbReference type="InterPro" id="IPR001753">
    <property type="entry name" value="Enoyl-CoA_hydra/iso"/>
</dbReference>
<dbReference type="PANTHER" id="PTHR43802:SF1">
    <property type="entry name" value="IP11341P-RELATED"/>
    <property type="match status" value="1"/>
</dbReference>
<protein>
    <submittedName>
        <fullName evidence="3">Crotonase/enoyl-CoA hydratase family protein</fullName>
    </submittedName>
</protein>
<dbReference type="SUPFAM" id="SSF52096">
    <property type="entry name" value="ClpP/crotonase"/>
    <property type="match status" value="1"/>
</dbReference>
<dbReference type="Gene3D" id="1.10.12.10">
    <property type="entry name" value="Lyase 2-enoyl-coa Hydratase, Chain A, domain 2"/>
    <property type="match status" value="1"/>
</dbReference>
<dbReference type="InterPro" id="IPR014748">
    <property type="entry name" value="Enoyl-CoA_hydra_C"/>
</dbReference>
<dbReference type="Pfam" id="PF00378">
    <property type="entry name" value="ECH_1"/>
    <property type="match status" value="1"/>
</dbReference>
<evidence type="ECO:0000313" key="4">
    <source>
        <dbReference type="Proteomes" id="UP000773614"/>
    </source>
</evidence>
<keyword evidence="4" id="KW-1185">Reference proteome</keyword>
<comment type="caution">
    <text evidence="3">The sequence shown here is derived from an EMBL/GenBank/DDBJ whole genome shotgun (WGS) entry which is preliminary data.</text>
</comment>
<evidence type="ECO:0000313" key="3">
    <source>
        <dbReference type="EMBL" id="MYZ46889.1"/>
    </source>
</evidence>
<gene>
    <name evidence="3" type="ORF">E4O86_04085</name>
</gene>
<name>A0A964T2U4_9HYPH</name>
<organism evidence="3 4">
    <name type="scientific">Propylenella binzhouense</name>
    <dbReference type="NCBI Taxonomy" id="2555902"/>
    <lineage>
        <taxon>Bacteria</taxon>
        <taxon>Pseudomonadati</taxon>
        <taxon>Pseudomonadota</taxon>
        <taxon>Alphaproteobacteria</taxon>
        <taxon>Hyphomicrobiales</taxon>
        <taxon>Propylenellaceae</taxon>
        <taxon>Propylenella</taxon>
    </lineage>
</organism>
<dbReference type="InterPro" id="IPR029045">
    <property type="entry name" value="ClpP/crotonase-like_dom_sf"/>
</dbReference>
<dbReference type="Gene3D" id="3.90.226.10">
    <property type="entry name" value="2-enoyl-CoA Hydratase, Chain A, domain 1"/>
    <property type="match status" value="1"/>
</dbReference>
<dbReference type="GO" id="GO:0003824">
    <property type="term" value="F:catalytic activity"/>
    <property type="evidence" value="ECO:0007669"/>
    <property type="project" value="InterPro"/>
</dbReference>
<dbReference type="PANTHER" id="PTHR43802">
    <property type="entry name" value="ENOYL-COA HYDRATASE"/>
    <property type="match status" value="1"/>
</dbReference>
<dbReference type="Proteomes" id="UP000773614">
    <property type="component" value="Unassembled WGS sequence"/>
</dbReference>
<dbReference type="PROSITE" id="PS00166">
    <property type="entry name" value="ENOYL_COA_HYDRATASE"/>
    <property type="match status" value="1"/>
</dbReference>
<dbReference type="EMBL" id="SPKJ01000007">
    <property type="protein sequence ID" value="MYZ46889.1"/>
    <property type="molecule type" value="Genomic_DNA"/>
</dbReference>
<dbReference type="NCBIfam" id="NF006100">
    <property type="entry name" value="PRK08252.1"/>
    <property type="match status" value="1"/>
</dbReference>
<dbReference type="CDD" id="cd06558">
    <property type="entry name" value="crotonase-like"/>
    <property type="match status" value="1"/>
</dbReference>
<comment type="similarity">
    <text evidence="1 2">Belongs to the enoyl-CoA hydratase/isomerase family.</text>
</comment>
<evidence type="ECO:0000256" key="2">
    <source>
        <dbReference type="RuleBase" id="RU003707"/>
    </source>
</evidence>
<accession>A0A964T2U4</accession>